<feature type="non-terminal residue" evidence="2">
    <location>
        <position position="22"/>
    </location>
</feature>
<protein>
    <submittedName>
        <fullName evidence="2">Uncharacterized protein</fullName>
    </submittedName>
</protein>
<evidence type="ECO:0000256" key="1">
    <source>
        <dbReference type="SAM" id="MobiDB-lite"/>
    </source>
</evidence>
<evidence type="ECO:0000313" key="2">
    <source>
        <dbReference type="EMBL" id="SVE11920.1"/>
    </source>
</evidence>
<name>A0A383AWK5_9ZZZZ</name>
<accession>A0A383AWK5</accession>
<reference evidence="2" key="1">
    <citation type="submission" date="2018-05" db="EMBL/GenBank/DDBJ databases">
        <authorList>
            <person name="Lanie J.A."/>
            <person name="Ng W.-L."/>
            <person name="Kazmierczak K.M."/>
            <person name="Andrzejewski T.M."/>
            <person name="Davidsen T.M."/>
            <person name="Wayne K.J."/>
            <person name="Tettelin H."/>
            <person name="Glass J.I."/>
            <person name="Rusch D."/>
            <person name="Podicherti R."/>
            <person name="Tsui H.-C.T."/>
            <person name="Winkler M.E."/>
        </authorList>
    </citation>
    <scope>NUCLEOTIDE SEQUENCE</scope>
</reference>
<feature type="non-terminal residue" evidence="2">
    <location>
        <position position="1"/>
    </location>
</feature>
<feature type="region of interest" description="Disordered" evidence="1">
    <location>
        <begin position="1"/>
        <end position="22"/>
    </location>
</feature>
<dbReference type="AlphaFoldDB" id="A0A383AWK5"/>
<proteinExistence type="predicted"/>
<gene>
    <name evidence="2" type="ORF">METZ01_LOCUS464774</name>
</gene>
<organism evidence="2">
    <name type="scientific">marine metagenome</name>
    <dbReference type="NCBI Taxonomy" id="408172"/>
    <lineage>
        <taxon>unclassified sequences</taxon>
        <taxon>metagenomes</taxon>
        <taxon>ecological metagenomes</taxon>
    </lineage>
</organism>
<sequence length="22" mass="2585">VKTVKQVEATRKKYHKDPTLNT</sequence>
<dbReference type="EMBL" id="UINC01195377">
    <property type="protein sequence ID" value="SVE11920.1"/>
    <property type="molecule type" value="Genomic_DNA"/>
</dbReference>